<keyword evidence="3" id="KW-1185">Reference proteome</keyword>
<organism evidence="2 3">
    <name type="scientific">Gossypium schwendimanii</name>
    <name type="common">Cotton</name>
    <dbReference type="NCBI Taxonomy" id="34291"/>
    <lineage>
        <taxon>Eukaryota</taxon>
        <taxon>Viridiplantae</taxon>
        <taxon>Streptophyta</taxon>
        <taxon>Embryophyta</taxon>
        <taxon>Tracheophyta</taxon>
        <taxon>Spermatophyta</taxon>
        <taxon>Magnoliopsida</taxon>
        <taxon>eudicotyledons</taxon>
        <taxon>Gunneridae</taxon>
        <taxon>Pentapetalae</taxon>
        <taxon>rosids</taxon>
        <taxon>malvids</taxon>
        <taxon>Malvales</taxon>
        <taxon>Malvaceae</taxon>
        <taxon>Malvoideae</taxon>
        <taxon>Gossypium</taxon>
    </lineage>
</organism>
<sequence length="46" mass="5483">MAPRAKVVLVGLLRKERILEREKRKERMIWIVVIVVFLVLHSVCRV</sequence>
<proteinExistence type="predicted"/>
<keyword evidence="1" id="KW-1133">Transmembrane helix</keyword>
<protein>
    <submittedName>
        <fullName evidence="2">Uncharacterized protein</fullName>
    </submittedName>
</protein>
<keyword evidence="1" id="KW-0472">Membrane</keyword>
<evidence type="ECO:0000313" key="2">
    <source>
        <dbReference type="EMBL" id="MBA0849694.1"/>
    </source>
</evidence>
<evidence type="ECO:0000256" key="1">
    <source>
        <dbReference type="SAM" id="Phobius"/>
    </source>
</evidence>
<keyword evidence="1" id="KW-0812">Transmembrane</keyword>
<dbReference type="AlphaFoldDB" id="A0A7J9KTE9"/>
<name>A0A7J9KTE9_GOSSC</name>
<evidence type="ECO:0000313" key="3">
    <source>
        <dbReference type="Proteomes" id="UP000593576"/>
    </source>
</evidence>
<reference evidence="2 3" key="1">
    <citation type="journal article" date="2019" name="Genome Biol. Evol.">
        <title>Insights into the evolution of the New World diploid cottons (Gossypium, subgenus Houzingenia) based on genome sequencing.</title>
        <authorList>
            <person name="Grover C.E."/>
            <person name="Arick M.A. 2nd"/>
            <person name="Thrash A."/>
            <person name="Conover J.L."/>
            <person name="Sanders W.S."/>
            <person name="Peterson D.G."/>
            <person name="Frelichowski J.E."/>
            <person name="Scheffler J.A."/>
            <person name="Scheffler B.E."/>
            <person name="Wendel J.F."/>
        </authorList>
    </citation>
    <scope>NUCLEOTIDE SEQUENCE [LARGE SCALE GENOMIC DNA]</scope>
    <source>
        <strain evidence="2">1</strain>
        <tissue evidence="2">Leaf</tissue>
    </source>
</reference>
<comment type="caution">
    <text evidence="2">The sequence shown here is derived from an EMBL/GenBank/DDBJ whole genome shotgun (WGS) entry which is preliminary data.</text>
</comment>
<accession>A0A7J9KTE9</accession>
<gene>
    <name evidence="2" type="ORF">Goshw_019314</name>
</gene>
<dbReference type="EMBL" id="JABFAF010000002">
    <property type="protein sequence ID" value="MBA0849694.1"/>
    <property type="molecule type" value="Genomic_DNA"/>
</dbReference>
<feature type="transmembrane region" description="Helical" evidence="1">
    <location>
        <begin position="27"/>
        <end position="43"/>
    </location>
</feature>
<dbReference type="Proteomes" id="UP000593576">
    <property type="component" value="Unassembled WGS sequence"/>
</dbReference>